<reference evidence="3" key="1">
    <citation type="submission" date="2018-06" db="EMBL/GenBank/DDBJ databases">
        <authorList>
            <person name="Zhirakovskaya E."/>
        </authorList>
    </citation>
    <scope>NUCLEOTIDE SEQUENCE</scope>
</reference>
<proteinExistence type="predicted"/>
<feature type="domain" description="Methyltransferase type 11" evidence="2">
    <location>
        <begin position="67"/>
        <end position="147"/>
    </location>
</feature>
<evidence type="ECO:0000313" key="3">
    <source>
        <dbReference type="EMBL" id="VAV88013.1"/>
    </source>
</evidence>
<evidence type="ECO:0000256" key="1">
    <source>
        <dbReference type="SAM" id="Phobius"/>
    </source>
</evidence>
<evidence type="ECO:0000259" key="2">
    <source>
        <dbReference type="Pfam" id="PF08241"/>
    </source>
</evidence>
<dbReference type="Pfam" id="PF08241">
    <property type="entry name" value="Methyltransf_11"/>
    <property type="match status" value="1"/>
</dbReference>
<keyword evidence="1" id="KW-0472">Membrane</keyword>
<dbReference type="SUPFAM" id="SSF53335">
    <property type="entry name" value="S-adenosyl-L-methionine-dependent methyltransferases"/>
    <property type="match status" value="1"/>
</dbReference>
<organism evidence="3">
    <name type="scientific">hydrothermal vent metagenome</name>
    <dbReference type="NCBI Taxonomy" id="652676"/>
    <lineage>
        <taxon>unclassified sequences</taxon>
        <taxon>metagenomes</taxon>
        <taxon>ecological metagenomes</taxon>
    </lineage>
</organism>
<feature type="transmembrane region" description="Helical" evidence="1">
    <location>
        <begin position="12"/>
        <end position="32"/>
    </location>
</feature>
<dbReference type="AlphaFoldDB" id="A0A3B0RU09"/>
<dbReference type="Gene3D" id="3.40.50.150">
    <property type="entry name" value="Vaccinia Virus protein VP39"/>
    <property type="match status" value="1"/>
</dbReference>
<dbReference type="EMBL" id="UOED01000030">
    <property type="protein sequence ID" value="VAV88013.1"/>
    <property type="molecule type" value="Genomic_DNA"/>
</dbReference>
<keyword evidence="1" id="KW-0812">Transmembrane</keyword>
<dbReference type="InterPro" id="IPR029063">
    <property type="entry name" value="SAM-dependent_MTases_sf"/>
</dbReference>
<name>A0A3B0RU09_9ZZZZ</name>
<dbReference type="InterPro" id="IPR013216">
    <property type="entry name" value="Methyltransf_11"/>
</dbReference>
<dbReference type="PANTHER" id="PTHR43591">
    <property type="entry name" value="METHYLTRANSFERASE"/>
    <property type="match status" value="1"/>
</dbReference>
<dbReference type="GO" id="GO:0008757">
    <property type="term" value="F:S-adenosylmethionine-dependent methyltransferase activity"/>
    <property type="evidence" value="ECO:0007669"/>
    <property type="project" value="InterPro"/>
</dbReference>
<accession>A0A3B0RU09</accession>
<keyword evidence="1" id="KW-1133">Transmembrane helix</keyword>
<gene>
    <name evidence="3" type="ORF">MNBD_ALPHA02-1186</name>
</gene>
<protein>
    <recommendedName>
        <fullName evidence="2">Methyltransferase type 11 domain-containing protein</fullName>
    </recommendedName>
</protein>
<dbReference type="CDD" id="cd02440">
    <property type="entry name" value="AdoMet_MTases"/>
    <property type="match status" value="1"/>
</dbReference>
<sequence>MYISLTRNILYLPLGLFYFLLSLPLFLINLCIPRKKYAAMQFVSAENDRKQRLSDIGGFIKAGDRVLDVGCGNGKFGEAIAEKYNTEVRGVDVVDYADANIAIDFYDGHRLPFEDNSFDVIVMAFMLHHVKHQDEIFKEALRCSRRGLIIYEDTYFSPWQWLFTVWNDFYSNMVVGMVKIIKGLEGKGILDMPLPFTFRSVQGWHNYFAQNALTPKATILHHDNIKPHSKVTFLLEKKKKN</sequence>